<evidence type="ECO:0000313" key="2">
    <source>
        <dbReference type="EMBL" id="BAK63251.1"/>
    </source>
</evidence>
<dbReference type="EMBL" id="AK306257">
    <property type="protein sequence ID" value="BAK63251.1"/>
    <property type="molecule type" value="mRNA"/>
</dbReference>
<name>G2HHP3_PANTR</name>
<dbReference type="AlphaFoldDB" id="G2HHP3"/>
<reference evidence="2" key="1">
    <citation type="journal article" date="2011" name="Funct. Integr. Genomics">
        <title>Major chimpanzee-specific structural changes in sperm development-associated genes.</title>
        <authorList>
            <person name="Kim R.N."/>
            <person name="Kim D.W."/>
            <person name="Choi S.H."/>
            <person name="Chae S.H."/>
            <person name="Nam S.H."/>
            <person name="Kim D.W."/>
            <person name="Kim A."/>
            <person name="Kang A."/>
            <person name="Park K.H."/>
            <person name="Lee Y.S."/>
            <person name="Hirai M."/>
            <person name="Suzuki Y."/>
            <person name="Sugano S."/>
            <person name="Hashimoto K."/>
            <person name="Kim D.S."/>
            <person name="Park H.S."/>
        </authorList>
    </citation>
    <scope>NUCLEOTIDE SEQUENCE</scope>
    <source>
        <tissue evidence="2">Testis</tissue>
    </source>
</reference>
<feature type="region of interest" description="Disordered" evidence="1">
    <location>
        <begin position="1"/>
        <end position="22"/>
    </location>
</feature>
<sequence>MHEPREAPSNPHSYHRKPTGTGIHNSLIMKWLTDCCVPVIRHHCENGHF</sequence>
<proteinExistence type="evidence at transcript level"/>
<protein>
    <submittedName>
        <fullName evidence="2">Uncharacterized protein</fullName>
    </submittedName>
</protein>
<evidence type="ECO:0000256" key="1">
    <source>
        <dbReference type="SAM" id="MobiDB-lite"/>
    </source>
</evidence>
<organism evidence="2">
    <name type="scientific">Pan troglodytes</name>
    <name type="common">Chimpanzee</name>
    <dbReference type="NCBI Taxonomy" id="9598"/>
    <lineage>
        <taxon>Eukaryota</taxon>
        <taxon>Metazoa</taxon>
        <taxon>Chordata</taxon>
        <taxon>Craniata</taxon>
        <taxon>Vertebrata</taxon>
        <taxon>Euteleostomi</taxon>
        <taxon>Mammalia</taxon>
        <taxon>Eutheria</taxon>
        <taxon>Euarchontoglires</taxon>
        <taxon>Primates</taxon>
        <taxon>Haplorrhini</taxon>
        <taxon>Catarrhini</taxon>
        <taxon>Hominidae</taxon>
        <taxon>Pan</taxon>
    </lineage>
</organism>
<accession>G2HHP3</accession>